<dbReference type="PANTHER" id="PTHR33332">
    <property type="entry name" value="REVERSE TRANSCRIPTASE DOMAIN-CONTAINING PROTEIN"/>
    <property type="match status" value="1"/>
</dbReference>
<sequence length="486" mass="56724">MVERNTTGSSPFTEFNFFSEKIEWEKLQQSISVVDWEQTKLNEDPNTMLRTLLDKLLQICRLHIPIRRRRKDNRSNIPRDRKILMRKRAMLYKKLVKAHTEERKRRIDAKLTEIEQQLKQSHTDQRAQEEGKAINKIKRNPKFFYSYCKRYSKIKTQIGPLKDNEGNIVKDPKQTADLVSLPVTNAEEVSSLQKDLDTVYAWAASNNMQFNEGKFEMVRHGQKLNLKNETKLYTEGGQEISALPHAKCLGVSLSEDCSFHHHICQVITRAKGMAGWVLRTFSTREPSTMLTLWKTLIQPLLDYCSQLWSPHLKGEIQQLETVQRSFTRQIEGMRDMRLQKLGLFSKQRRRDRYRSIYICERSWRERYQTQHPMHYSHIRQIEPAGKSQEDVYQPRAPDRIRTLLSNSMTYDGPKSFNALPKEVRSITGCSVDNFKSGLDKFLYTIPDEPPVPGYTARCRTSNTIPDQVTLQDRDARIGSSSGPPRL</sequence>
<dbReference type="EMBL" id="JAWQEG010000374">
    <property type="protein sequence ID" value="KAK3891049.1"/>
    <property type="molecule type" value="Genomic_DNA"/>
</dbReference>
<proteinExistence type="predicted"/>
<dbReference type="AlphaFoldDB" id="A0AAE1GG09"/>
<name>A0AAE1GG09_PETCI</name>
<accession>A0AAE1GG09</accession>
<evidence type="ECO:0000313" key="2">
    <source>
        <dbReference type="Proteomes" id="UP001286313"/>
    </source>
</evidence>
<evidence type="ECO:0000313" key="1">
    <source>
        <dbReference type="EMBL" id="KAK3891049.1"/>
    </source>
</evidence>
<reference evidence="1" key="1">
    <citation type="submission" date="2023-10" db="EMBL/GenBank/DDBJ databases">
        <title>Genome assemblies of two species of porcelain crab, Petrolisthes cinctipes and Petrolisthes manimaculis (Anomura: Porcellanidae).</title>
        <authorList>
            <person name="Angst P."/>
        </authorList>
    </citation>
    <scope>NUCLEOTIDE SEQUENCE</scope>
    <source>
        <strain evidence="1">PB745_01</strain>
        <tissue evidence="1">Gill</tissue>
    </source>
</reference>
<dbReference type="PRINTS" id="PR01345">
    <property type="entry name" value="CERVTRCPTASE"/>
</dbReference>
<protein>
    <submittedName>
        <fullName evidence="1">Uncharacterized protein</fullName>
    </submittedName>
</protein>
<comment type="caution">
    <text evidence="1">The sequence shown here is derived from an EMBL/GenBank/DDBJ whole genome shotgun (WGS) entry which is preliminary data.</text>
</comment>
<dbReference type="Proteomes" id="UP001286313">
    <property type="component" value="Unassembled WGS sequence"/>
</dbReference>
<keyword evidence="2" id="KW-1185">Reference proteome</keyword>
<gene>
    <name evidence="1" type="ORF">Pcinc_005038</name>
</gene>
<organism evidence="1 2">
    <name type="scientific">Petrolisthes cinctipes</name>
    <name type="common">Flat porcelain crab</name>
    <dbReference type="NCBI Taxonomy" id="88211"/>
    <lineage>
        <taxon>Eukaryota</taxon>
        <taxon>Metazoa</taxon>
        <taxon>Ecdysozoa</taxon>
        <taxon>Arthropoda</taxon>
        <taxon>Crustacea</taxon>
        <taxon>Multicrustacea</taxon>
        <taxon>Malacostraca</taxon>
        <taxon>Eumalacostraca</taxon>
        <taxon>Eucarida</taxon>
        <taxon>Decapoda</taxon>
        <taxon>Pleocyemata</taxon>
        <taxon>Anomura</taxon>
        <taxon>Galatheoidea</taxon>
        <taxon>Porcellanidae</taxon>
        <taxon>Petrolisthes</taxon>
    </lineage>
</organism>